<dbReference type="EMBL" id="CAUYUJ010003277">
    <property type="protein sequence ID" value="CAK0804592.1"/>
    <property type="molecule type" value="Genomic_DNA"/>
</dbReference>
<evidence type="ECO:0000256" key="2">
    <source>
        <dbReference type="PROSITE-ProRule" id="PRU00708"/>
    </source>
</evidence>
<dbReference type="InterPro" id="IPR002885">
    <property type="entry name" value="PPR_rpt"/>
</dbReference>
<sequence length="141" mass="15260">ARAGVRGGSDVWAVLDEMGAAGLSPNQVTCSILLKNLSARSSDEDISRTMRLIEGVEAPMDEVLLSSVVEACVRIGRIELLTSTLQKLTEGGSVITGSHTFGSLIKAYGHARDIDGVWRCWKEMRCRHVRPTSITLGCMVE</sequence>
<feature type="repeat" description="PPR" evidence="2">
    <location>
        <begin position="97"/>
        <end position="131"/>
    </location>
</feature>
<dbReference type="Proteomes" id="UP001189429">
    <property type="component" value="Unassembled WGS sequence"/>
</dbReference>
<dbReference type="PANTHER" id="PTHR47447">
    <property type="entry name" value="OS03G0856100 PROTEIN"/>
    <property type="match status" value="1"/>
</dbReference>
<feature type="non-terminal residue" evidence="3">
    <location>
        <position position="141"/>
    </location>
</feature>
<dbReference type="PROSITE" id="PS51375">
    <property type="entry name" value="PPR"/>
    <property type="match status" value="1"/>
</dbReference>
<dbReference type="Gene3D" id="1.25.40.10">
    <property type="entry name" value="Tetratricopeptide repeat domain"/>
    <property type="match status" value="1"/>
</dbReference>
<keyword evidence="4" id="KW-1185">Reference proteome</keyword>
<dbReference type="NCBIfam" id="TIGR00756">
    <property type="entry name" value="PPR"/>
    <property type="match status" value="1"/>
</dbReference>
<comment type="caution">
    <text evidence="3">The sequence shown here is derived from an EMBL/GenBank/DDBJ whole genome shotgun (WGS) entry which is preliminary data.</text>
</comment>
<gene>
    <name evidence="3" type="ORF">PCOR1329_LOCUS11347</name>
</gene>
<evidence type="ECO:0000313" key="3">
    <source>
        <dbReference type="EMBL" id="CAK0804592.1"/>
    </source>
</evidence>
<evidence type="ECO:0000256" key="1">
    <source>
        <dbReference type="ARBA" id="ARBA00022737"/>
    </source>
</evidence>
<dbReference type="InterPro" id="IPR011990">
    <property type="entry name" value="TPR-like_helical_dom_sf"/>
</dbReference>
<dbReference type="PANTHER" id="PTHR47447:SF17">
    <property type="entry name" value="OS12G0638900 PROTEIN"/>
    <property type="match status" value="1"/>
</dbReference>
<proteinExistence type="predicted"/>
<organism evidence="3 4">
    <name type="scientific">Prorocentrum cordatum</name>
    <dbReference type="NCBI Taxonomy" id="2364126"/>
    <lineage>
        <taxon>Eukaryota</taxon>
        <taxon>Sar</taxon>
        <taxon>Alveolata</taxon>
        <taxon>Dinophyceae</taxon>
        <taxon>Prorocentrales</taxon>
        <taxon>Prorocentraceae</taxon>
        <taxon>Prorocentrum</taxon>
    </lineage>
</organism>
<protein>
    <recommendedName>
        <fullName evidence="5">Pentatricopeptide repeat-containing protein</fullName>
    </recommendedName>
</protein>
<accession>A0ABN9QL87</accession>
<evidence type="ECO:0008006" key="5">
    <source>
        <dbReference type="Google" id="ProtNLM"/>
    </source>
</evidence>
<keyword evidence="1" id="KW-0677">Repeat</keyword>
<evidence type="ECO:0000313" key="4">
    <source>
        <dbReference type="Proteomes" id="UP001189429"/>
    </source>
</evidence>
<dbReference type="Pfam" id="PF01535">
    <property type="entry name" value="PPR"/>
    <property type="match status" value="1"/>
</dbReference>
<feature type="non-terminal residue" evidence="3">
    <location>
        <position position="1"/>
    </location>
</feature>
<reference evidence="3" key="1">
    <citation type="submission" date="2023-10" db="EMBL/GenBank/DDBJ databases">
        <authorList>
            <person name="Chen Y."/>
            <person name="Shah S."/>
            <person name="Dougan E. K."/>
            <person name="Thang M."/>
            <person name="Chan C."/>
        </authorList>
    </citation>
    <scope>NUCLEOTIDE SEQUENCE [LARGE SCALE GENOMIC DNA]</scope>
</reference>
<name>A0ABN9QL87_9DINO</name>